<accession>A0ABR2GG72</accession>
<organism evidence="1 2">
    <name type="scientific">Hibiscus sabdariffa</name>
    <name type="common">roselle</name>
    <dbReference type="NCBI Taxonomy" id="183260"/>
    <lineage>
        <taxon>Eukaryota</taxon>
        <taxon>Viridiplantae</taxon>
        <taxon>Streptophyta</taxon>
        <taxon>Embryophyta</taxon>
        <taxon>Tracheophyta</taxon>
        <taxon>Spermatophyta</taxon>
        <taxon>Magnoliopsida</taxon>
        <taxon>eudicotyledons</taxon>
        <taxon>Gunneridae</taxon>
        <taxon>Pentapetalae</taxon>
        <taxon>rosids</taxon>
        <taxon>malvids</taxon>
        <taxon>Malvales</taxon>
        <taxon>Malvaceae</taxon>
        <taxon>Malvoideae</taxon>
        <taxon>Hibiscus</taxon>
    </lineage>
</organism>
<reference evidence="1 2" key="1">
    <citation type="journal article" date="2024" name="G3 (Bethesda)">
        <title>Genome assembly of Hibiscus sabdariffa L. provides insights into metabolisms of medicinal natural products.</title>
        <authorList>
            <person name="Kim T."/>
        </authorList>
    </citation>
    <scope>NUCLEOTIDE SEQUENCE [LARGE SCALE GENOMIC DNA]</scope>
    <source>
        <strain evidence="1">TK-2024</strain>
        <tissue evidence="1">Old leaves</tissue>
    </source>
</reference>
<comment type="caution">
    <text evidence="1">The sequence shown here is derived from an EMBL/GenBank/DDBJ whole genome shotgun (WGS) entry which is preliminary data.</text>
</comment>
<sequence length="66" mass="7777">MVHTRLNLYRTRQLLHGRVPLRRGSIRNGAKALECDGSWSRSSFEFIWQLGGWLVGSWNRNMLMLF</sequence>
<name>A0ABR2GG72_9ROSI</name>
<gene>
    <name evidence="1" type="ORF">V6N12_051649</name>
</gene>
<evidence type="ECO:0000313" key="2">
    <source>
        <dbReference type="Proteomes" id="UP001472677"/>
    </source>
</evidence>
<dbReference type="Proteomes" id="UP001472677">
    <property type="component" value="Unassembled WGS sequence"/>
</dbReference>
<proteinExistence type="predicted"/>
<evidence type="ECO:0000313" key="1">
    <source>
        <dbReference type="EMBL" id="KAK8601825.1"/>
    </source>
</evidence>
<dbReference type="EMBL" id="JBBPBM010000001">
    <property type="protein sequence ID" value="KAK8601825.1"/>
    <property type="molecule type" value="Genomic_DNA"/>
</dbReference>
<keyword evidence="2" id="KW-1185">Reference proteome</keyword>
<protein>
    <submittedName>
        <fullName evidence="1">Uncharacterized protein</fullName>
    </submittedName>
</protein>